<proteinExistence type="predicted"/>
<reference evidence="2 3" key="1">
    <citation type="submission" date="2018-03" db="EMBL/GenBank/DDBJ databases">
        <title>Genomic Encyclopedia of Archaeal and Bacterial Type Strains, Phase II (KMG-II): from individual species to whole genera.</title>
        <authorList>
            <person name="Goeker M."/>
        </authorList>
    </citation>
    <scope>NUCLEOTIDE SEQUENCE [LARGE SCALE GENOMIC DNA]</scope>
    <source>
        <strain evidence="2 3">DSM 13175</strain>
    </source>
</reference>
<organism evidence="2 3">
    <name type="scientific">Alkalibacterium olivapovliticus</name>
    <dbReference type="NCBI Taxonomy" id="99907"/>
    <lineage>
        <taxon>Bacteria</taxon>
        <taxon>Bacillati</taxon>
        <taxon>Bacillota</taxon>
        <taxon>Bacilli</taxon>
        <taxon>Lactobacillales</taxon>
        <taxon>Carnobacteriaceae</taxon>
        <taxon>Alkalibacterium</taxon>
    </lineage>
</organism>
<dbReference type="RefSeq" id="WP_106192045.1">
    <property type="nucleotide sequence ID" value="NZ_PVTO01000006.1"/>
</dbReference>
<feature type="compositionally biased region" description="Acidic residues" evidence="1">
    <location>
        <begin position="21"/>
        <end position="37"/>
    </location>
</feature>
<sequence length="227" mass="24862">MKRLSLGLTVAILHSACANEVTDENESDTAGTSEEETQTNTIAESQLTEREEAILQGVHNQSLIFDYTVDSSYDTGAVWIEKYEFGEQTEWDIMHVSMEITGSDSGYIVFTPAELYGTEDQLLLTVGISTGTSSHYGTTSDSLPDLGTETDEDGFSENTIWGTSSNQTIDLTSGEIILGSLIAASMDDGLSTLSSGFYTDAEENREEIEEYEAIYLIKAEFTKESEE</sequence>
<comment type="caution">
    <text evidence="2">The sequence shown here is derived from an EMBL/GenBank/DDBJ whole genome shotgun (WGS) entry which is preliminary data.</text>
</comment>
<evidence type="ECO:0000256" key="1">
    <source>
        <dbReference type="SAM" id="MobiDB-lite"/>
    </source>
</evidence>
<dbReference type="Proteomes" id="UP000238205">
    <property type="component" value="Unassembled WGS sequence"/>
</dbReference>
<evidence type="ECO:0000313" key="3">
    <source>
        <dbReference type="Proteomes" id="UP000238205"/>
    </source>
</evidence>
<gene>
    <name evidence="2" type="ORF">CLV38_10653</name>
</gene>
<dbReference type="AlphaFoldDB" id="A0A2T0W8W6"/>
<accession>A0A2T0W8W6</accession>
<protein>
    <submittedName>
        <fullName evidence="2">Uncharacterized protein</fullName>
    </submittedName>
</protein>
<evidence type="ECO:0000313" key="2">
    <source>
        <dbReference type="EMBL" id="PRY83148.1"/>
    </source>
</evidence>
<name>A0A2T0W8W6_9LACT</name>
<keyword evidence="3" id="KW-1185">Reference proteome</keyword>
<feature type="region of interest" description="Disordered" evidence="1">
    <location>
        <begin position="20"/>
        <end position="42"/>
    </location>
</feature>
<dbReference type="OrthoDB" id="2456338at2"/>
<dbReference type="EMBL" id="PVTO01000006">
    <property type="protein sequence ID" value="PRY83148.1"/>
    <property type="molecule type" value="Genomic_DNA"/>
</dbReference>